<reference evidence="3 4" key="1">
    <citation type="submission" date="2016-10" db="EMBL/GenBank/DDBJ databases">
        <authorList>
            <person name="Varghese N."/>
            <person name="Submissions S."/>
        </authorList>
    </citation>
    <scope>NUCLEOTIDE SEQUENCE [LARGE SCALE GENOMIC DNA]</scope>
    <source>
        <strain evidence="3 4">S7-754</strain>
    </source>
</reference>
<name>A0A1G7NZK3_9SPHN</name>
<dbReference type="RefSeq" id="WP_149682846.1">
    <property type="nucleotide sequence ID" value="NZ_FNBI01000006.1"/>
</dbReference>
<dbReference type="Proteomes" id="UP000436801">
    <property type="component" value="Unassembled WGS sequence"/>
</dbReference>
<dbReference type="InterPro" id="IPR029060">
    <property type="entry name" value="PIN-like_dom_sf"/>
</dbReference>
<dbReference type="InterPro" id="IPR002850">
    <property type="entry name" value="PIN_toxin-like"/>
</dbReference>
<sequence length="140" mass="15399">MRVILDTNVLLSGLISARGIPALLIETWLGRRFTLLCHPVLLDELREVSRRDKVRVLLGPVEVGRLVNQITLIAEMPASLPHVRRSPDPRDDFLLSLCQAGPADWLVTGNKDDLLALERHGPARIVTAAAMAEQLGIRGS</sequence>
<dbReference type="OrthoDB" id="9802272at2"/>
<evidence type="ECO:0000313" key="5">
    <source>
        <dbReference type="Proteomes" id="UP000436801"/>
    </source>
</evidence>
<evidence type="ECO:0000313" key="2">
    <source>
        <dbReference type="EMBL" id="MWC44717.1"/>
    </source>
</evidence>
<protein>
    <submittedName>
        <fullName evidence="2">Putative toxin-antitoxin system toxin component, PIN family</fullName>
    </submittedName>
</protein>
<reference evidence="2 5" key="2">
    <citation type="submission" date="2019-12" db="EMBL/GenBank/DDBJ databases">
        <authorList>
            <person name="Zheng J."/>
        </authorList>
    </citation>
    <scope>NUCLEOTIDE SEQUENCE [LARGE SCALE GENOMIC DNA]</scope>
    <source>
        <strain evidence="2 5">DSM 27347</strain>
    </source>
</reference>
<dbReference type="SMART" id="SM00670">
    <property type="entry name" value="PINc"/>
    <property type="match status" value="1"/>
</dbReference>
<organism evidence="3 4">
    <name type="scientific">Sphingomonas carotinifaciens</name>
    <dbReference type="NCBI Taxonomy" id="1166323"/>
    <lineage>
        <taxon>Bacteria</taxon>
        <taxon>Pseudomonadati</taxon>
        <taxon>Pseudomonadota</taxon>
        <taxon>Alphaproteobacteria</taxon>
        <taxon>Sphingomonadales</taxon>
        <taxon>Sphingomonadaceae</taxon>
        <taxon>Sphingomonas</taxon>
    </lineage>
</organism>
<dbReference type="NCBIfam" id="TIGR00305">
    <property type="entry name" value="putative toxin-antitoxin system toxin component, PIN family"/>
    <property type="match status" value="1"/>
</dbReference>
<dbReference type="EMBL" id="WSUT01000005">
    <property type="protein sequence ID" value="MWC44717.1"/>
    <property type="molecule type" value="Genomic_DNA"/>
</dbReference>
<dbReference type="PANTHER" id="PTHR34610">
    <property type="entry name" value="SSL7007 PROTEIN"/>
    <property type="match status" value="1"/>
</dbReference>
<dbReference type="SUPFAM" id="SSF88723">
    <property type="entry name" value="PIN domain-like"/>
    <property type="match status" value="1"/>
</dbReference>
<dbReference type="EMBL" id="FNBI01000006">
    <property type="protein sequence ID" value="SDF79421.1"/>
    <property type="molecule type" value="Genomic_DNA"/>
</dbReference>
<dbReference type="Pfam" id="PF13470">
    <property type="entry name" value="PIN_3"/>
    <property type="match status" value="1"/>
</dbReference>
<keyword evidence="4" id="KW-1185">Reference proteome</keyword>
<feature type="domain" description="PIN" evidence="1">
    <location>
        <begin position="1"/>
        <end position="115"/>
    </location>
</feature>
<evidence type="ECO:0000313" key="4">
    <source>
        <dbReference type="Proteomes" id="UP000323502"/>
    </source>
</evidence>
<gene>
    <name evidence="2" type="ORF">GQR91_13810</name>
    <name evidence="3" type="ORF">SAMN05216557_1065</name>
</gene>
<evidence type="ECO:0000313" key="3">
    <source>
        <dbReference type="EMBL" id="SDF79421.1"/>
    </source>
</evidence>
<accession>A0A1G7NZK3</accession>
<dbReference type="PANTHER" id="PTHR34610:SF4">
    <property type="entry name" value="SLL8027 PROTEIN"/>
    <property type="match status" value="1"/>
</dbReference>
<evidence type="ECO:0000259" key="1">
    <source>
        <dbReference type="SMART" id="SM00670"/>
    </source>
</evidence>
<proteinExistence type="predicted"/>
<dbReference type="Proteomes" id="UP000323502">
    <property type="component" value="Unassembled WGS sequence"/>
</dbReference>
<dbReference type="InterPro" id="IPR002716">
    <property type="entry name" value="PIN_dom"/>
</dbReference>
<dbReference type="AlphaFoldDB" id="A0A1G7NZK3"/>